<dbReference type="RefSeq" id="XP_008619126.1">
    <property type="nucleotide sequence ID" value="XM_008620904.1"/>
</dbReference>
<feature type="transmembrane region" description="Helical" evidence="1">
    <location>
        <begin position="1527"/>
        <end position="1545"/>
    </location>
</feature>
<feature type="transmembrane region" description="Helical" evidence="1">
    <location>
        <begin position="38"/>
        <end position="62"/>
    </location>
</feature>
<evidence type="ECO:0000256" key="1">
    <source>
        <dbReference type="SAM" id="Phobius"/>
    </source>
</evidence>
<evidence type="ECO:0000313" key="2">
    <source>
        <dbReference type="EMBL" id="EQC27426.1"/>
    </source>
</evidence>
<proteinExistence type="predicted"/>
<dbReference type="VEuPathDB" id="FungiDB:SDRG_14752"/>
<dbReference type="eggNOG" id="ENOG502SD6V">
    <property type="taxonomic scope" value="Eukaryota"/>
</dbReference>
<organism evidence="2 3">
    <name type="scientific">Saprolegnia diclina (strain VS20)</name>
    <dbReference type="NCBI Taxonomy" id="1156394"/>
    <lineage>
        <taxon>Eukaryota</taxon>
        <taxon>Sar</taxon>
        <taxon>Stramenopiles</taxon>
        <taxon>Oomycota</taxon>
        <taxon>Saprolegniomycetes</taxon>
        <taxon>Saprolegniales</taxon>
        <taxon>Saprolegniaceae</taxon>
        <taxon>Saprolegnia</taxon>
    </lineage>
</organism>
<protein>
    <submittedName>
        <fullName evidence="2">Uncharacterized protein</fullName>
    </submittedName>
</protein>
<keyword evidence="1" id="KW-0472">Membrane</keyword>
<name>T0PYW7_SAPDV</name>
<dbReference type="InParanoid" id="T0PYW7"/>
<feature type="transmembrane region" description="Helical" evidence="1">
    <location>
        <begin position="581"/>
        <end position="605"/>
    </location>
</feature>
<feature type="transmembrane region" description="Helical" evidence="1">
    <location>
        <begin position="617"/>
        <end position="647"/>
    </location>
</feature>
<dbReference type="Proteomes" id="UP000030762">
    <property type="component" value="Unassembled WGS sequence"/>
</dbReference>
<gene>
    <name evidence="2" type="ORF">SDRG_14752</name>
</gene>
<dbReference type="OrthoDB" id="64754at2759"/>
<accession>T0PYW7</accession>
<sequence>MPSGRVAAAPPIEPFGPSSTQPAAALLSIPSVRRSLEVLGMLYVVGSMALSVYVLGVFATYLSTDYVWPDLSASGPIVVALFNNELALRGNGPLDLLSTSYVSGLRGTSPAYPRLIMYSTLTSLTDGVKGLRRLRTRQVVKMVTPYCWADLAKRWEMAYTLKRQARCAMYDGTNGAVHLETVLRNINFAAWLENTQGKFASAIGNPIAASSADGAHWLAALKTHTWSSVDAEVALWSQANLTHFTLQYGTGFGIGITETILVENALGQQLPMTIKAILATNRWTFRTTGILYNLLYDDLYAIGTNQSLVRGTANYFANIDKDQIERYIQGLPLGPVEQALHDSIGPLGIIDVKWVPPPQSLLLAVDSFEKTVYATHANSLPILSSSRRTMLPTPPHFADPTLRFYSGNPMCTFGVPLPFVQQTFGFDDVCGSQTPLTVEWHLIPALFSLWLHDGVASTSDVCAVLPPSEWGVCATLLADVKQAYTALAWPAPPVSVRDDVAALRVGLLQILERNGTIQVDEALLLAPNFSVLGWMYLLDWALNAREVISVQGDVGTFTIVSYLYTPIVDAALPPLAGLGPYLSTLAALPTVTLLALVVVLLIVRLGQHTRGTSADWVAFYPVGASIWVSRNVLVVRSVAAILCLSTVPLQATTQDGLARVALSPRPLWLSGILAGESIWLIYAAQYVCLPLYRDATALPFAAGIAWAIVLALDHTAPLTPSALLSRSCYAVNMDYMTYCASGLVRIGSGVRCFTIVCIHASSVLATLLLAARQNQAPRRPYSATNGLVPLPALLFLHEIDDASHHELRPVAAILCGIFPFTFRGNAYVFDVKLWLLLHHDDFGCITASGGIATVLPFHAPSPAMKMQKSDLLMPKVLPFWTRLVAKQVVQQVLRLLGLVYLGGTLWSNVAYLDVLQRAMANDFGWAGFNTTGAHLFLANTLNRQLLSTSSAALTLEDAALGDPFQGYDGSANTVSWYPTVARRYLFNTSAPLLELIQGLRSMDPCQLPWMFTQYCYLDLDRVWEMASTSRRQERCQAWTSNGAVFLESSLRNLRDWSAWDACWGDSFAIGFGQYLTTSSAGRAWLQTVRANALSSSDEAAYWQRHGISYFLLQWQNFKDTGLMDDMVIMNAFGVAYHLPLSQRRGVLHLDHQTSHRMYWSLASDLWALSANHTLITGTSLLRSAPNYAFTNTSSASLLFQNLTLHAPLRSGLALLEATLGPFGAVDMIYVSVPSSLLALFDRVNRAIANVALTTPAAQTMLQSLPIKQYIGHVPKALLQSVDVSIVGGNLFCGNDIPASPPSGALYALFGMDYLCSWWYHEYMTPSTSGLLLALLGFDGANGLTSSDLDAFCANDVYVEDNCVAIYAASYMFIKQYLQSKELTTLATVAEAEARALQIHTVQYLSHPNDSVSLYKINILDATERSWIFFGWCYLAEWVVGQREVVAFHGDSSILTAISSHTNPLSLALTPDDIPTRLSYVCQQCVRYIAGVFIGVAGVLALYASVVCRGCFEGMNLFALNRIVGDVYIGRTLLIVRGITAVWLLNTQPLVLAAVGVGARLTAPRISLFTTLLASSELTWLVYIVNDLFSCVTRQHTTHYSWKSSISVWALATLWTLLSPQGYSASLARSCAYVDMDLELHCVSGYIRIGDAGRLFGDVGLVLACVLSCALVERWMQPSLVRPPIPTLLLSASSFYMLELDLWTIDGKTYLDRMSAAMAGMLTLQWREDYVYVFDVKSWRLFSYEPERHRLGDRFRQAIPLHRLG</sequence>
<reference evidence="2 3" key="1">
    <citation type="submission" date="2012-04" db="EMBL/GenBank/DDBJ databases">
        <title>The Genome Sequence of Saprolegnia declina VS20.</title>
        <authorList>
            <consortium name="The Broad Institute Genome Sequencing Platform"/>
            <person name="Russ C."/>
            <person name="Nusbaum C."/>
            <person name="Tyler B."/>
            <person name="van West P."/>
            <person name="Dieguez-Uribeondo J."/>
            <person name="de Bruijn I."/>
            <person name="Tripathy S."/>
            <person name="Jiang R."/>
            <person name="Young S.K."/>
            <person name="Zeng Q."/>
            <person name="Gargeya S."/>
            <person name="Fitzgerald M."/>
            <person name="Haas B."/>
            <person name="Abouelleil A."/>
            <person name="Alvarado L."/>
            <person name="Arachchi H.M."/>
            <person name="Berlin A."/>
            <person name="Chapman S.B."/>
            <person name="Goldberg J."/>
            <person name="Griggs A."/>
            <person name="Gujja S."/>
            <person name="Hansen M."/>
            <person name="Howarth C."/>
            <person name="Imamovic A."/>
            <person name="Larimer J."/>
            <person name="McCowen C."/>
            <person name="Montmayeur A."/>
            <person name="Murphy C."/>
            <person name="Neiman D."/>
            <person name="Pearson M."/>
            <person name="Priest M."/>
            <person name="Roberts A."/>
            <person name="Saif S."/>
            <person name="Shea T."/>
            <person name="Sisk P."/>
            <person name="Sykes S."/>
            <person name="Wortman J."/>
            <person name="Nusbaum C."/>
            <person name="Birren B."/>
        </authorList>
    </citation>
    <scope>NUCLEOTIDE SEQUENCE [LARGE SCALE GENOMIC DNA]</scope>
    <source>
        <strain evidence="2 3">VS20</strain>
    </source>
</reference>
<evidence type="ECO:0000313" key="3">
    <source>
        <dbReference type="Proteomes" id="UP000030762"/>
    </source>
</evidence>
<keyword evidence="1" id="KW-0812">Transmembrane</keyword>
<feature type="transmembrane region" description="Helical" evidence="1">
    <location>
        <begin position="1487"/>
        <end position="1507"/>
    </location>
</feature>
<feature type="transmembrane region" description="Helical" evidence="1">
    <location>
        <begin position="892"/>
        <end position="912"/>
    </location>
</feature>
<feature type="transmembrane region" description="Helical" evidence="1">
    <location>
        <begin position="667"/>
        <end position="688"/>
    </location>
</feature>
<feature type="transmembrane region" description="Helical" evidence="1">
    <location>
        <begin position="753"/>
        <end position="771"/>
    </location>
</feature>
<feature type="transmembrane region" description="Helical" evidence="1">
    <location>
        <begin position="695"/>
        <end position="712"/>
    </location>
</feature>
<keyword evidence="1" id="KW-1133">Transmembrane helix</keyword>
<dbReference type="EMBL" id="JH767208">
    <property type="protein sequence ID" value="EQC27426.1"/>
    <property type="molecule type" value="Genomic_DNA"/>
</dbReference>
<keyword evidence="3" id="KW-1185">Reference proteome</keyword>
<dbReference type="GeneID" id="19955479"/>